<accession>A0A373A4I6</accession>
<reference evidence="1 2" key="1">
    <citation type="submission" date="2018-08" db="EMBL/GenBank/DDBJ databases">
        <title>Diversity &amp; Physiological Properties of Lignin-Decomposing Actinobacteria from Soil.</title>
        <authorList>
            <person name="Roh S.G."/>
            <person name="Kim S.B."/>
        </authorList>
    </citation>
    <scope>NUCLEOTIDE SEQUENCE [LARGE SCALE GENOMIC DNA]</scope>
    <source>
        <strain evidence="1 2">MMS17-GH009</strain>
    </source>
</reference>
<gene>
    <name evidence="1" type="ORF">DR950_18160</name>
</gene>
<protein>
    <submittedName>
        <fullName evidence="1">Uncharacterized protein</fullName>
    </submittedName>
</protein>
<proteinExistence type="predicted"/>
<dbReference type="Proteomes" id="UP000263377">
    <property type="component" value="Unassembled WGS sequence"/>
</dbReference>
<sequence length="181" mass="19760">MTAAPAPFPSEHEQAFHELDLAVALVLNAPQAGRSLDRLVNSSKVHPEGALVFASLLYVTNRPDSAQFWWQFAAGSGSATAAYLLHLHHLSLGETRDAAHWRGQTERLATTPRTPRTFKPTAPLLPDDVRRDILARCHEGLHPRLPASLEAVINRLPILCDDEDFGEIPQPSPTLTGQLAG</sequence>
<evidence type="ECO:0000313" key="2">
    <source>
        <dbReference type="Proteomes" id="UP000263377"/>
    </source>
</evidence>
<dbReference type="EMBL" id="QVIG01000001">
    <property type="protein sequence ID" value="RGD62961.1"/>
    <property type="molecule type" value="Genomic_DNA"/>
</dbReference>
<comment type="caution">
    <text evidence="1">The sequence shown here is derived from an EMBL/GenBank/DDBJ whole genome shotgun (WGS) entry which is preliminary data.</text>
</comment>
<organism evidence="1 2">
    <name type="scientific">Kitasatospora xanthocidica</name>
    <dbReference type="NCBI Taxonomy" id="83382"/>
    <lineage>
        <taxon>Bacteria</taxon>
        <taxon>Bacillati</taxon>
        <taxon>Actinomycetota</taxon>
        <taxon>Actinomycetes</taxon>
        <taxon>Kitasatosporales</taxon>
        <taxon>Streptomycetaceae</taxon>
        <taxon>Kitasatospora</taxon>
    </lineage>
</organism>
<name>A0A373A4I6_9ACTN</name>
<dbReference type="AlphaFoldDB" id="A0A373A4I6"/>
<evidence type="ECO:0000313" key="1">
    <source>
        <dbReference type="EMBL" id="RGD62961.1"/>
    </source>
</evidence>
<keyword evidence="2" id="KW-1185">Reference proteome</keyword>